<dbReference type="InterPro" id="IPR008530">
    <property type="entry name" value="CCDC22"/>
</dbReference>
<dbReference type="Pfam" id="PF05667">
    <property type="entry name" value="CCDC22_CC"/>
    <property type="match status" value="1"/>
</dbReference>
<dbReference type="EMBL" id="CAEY01000071">
    <property type="status" value="NOT_ANNOTATED_CDS"/>
    <property type="molecule type" value="Genomic_DNA"/>
</dbReference>
<evidence type="ECO:0000256" key="1">
    <source>
        <dbReference type="ARBA" id="ARBA00006438"/>
    </source>
</evidence>
<gene>
    <name evidence="6" type="primary">107363899</name>
</gene>
<reference evidence="6" key="2">
    <citation type="submission" date="2015-06" db="UniProtKB">
        <authorList>
            <consortium name="EnsemblMetazoa"/>
        </authorList>
    </citation>
    <scope>IDENTIFICATION</scope>
</reference>
<sequence length="557" mass="64117">MEEVDSIIIHQLKQIHSDFNEEYTSLRQLDYNTIMKCLIECISLVDKNLVSGLNVAPQSNMASKYKLCTSLAEICVELGFKGDLGYQTFLYCNDSDLRRLFLFLLEKIPKDDSQDMTTINITGDTIYEKICKKPISTVWLPPVIPSKSQASTKLVWKTQPINGILNASSISGNRIAPDKRNYYDNYAKIPLHDVASLLEWNSASLDTTYTRLTSSKKRMIENVEFVGQKIVTTNNLTRETSDDNFVVSSEVQANDEGDDDEAKELELKEIMEKEISSLEEAIEETKQRLSECEQIFHQQNQSMKEAKESLKIETDKLISMKTSDRTMTNLANDVEHVKAELSSFQDQWKTISGKLVDKINAIKEDKLLASQNRNFMVQEIHKMKKESRVKLKELNEKDGLIKQLRDKSKKPLPPNRASYTQRIMELVNNVKKQNEETKKILLETRQLQKDINIVTGKVQRAYTITDETVFRDAKNSDWNRKCYKLLATMHKNYDALLDCVNAIGTIRRETLQLEETIENEKHNESIVNLDRIQQDLKQLQTENHLIMNQNGTNGQLN</sequence>
<dbReference type="PANTHER" id="PTHR15668">
    <property type="entry name" value="JM1 PROTEIN"/>
    <property type="match status" value="1"/>
</dbReference>
<evidence type="ECO:0000313" key="6">
    <source>
        <dbReference type="EnsemblMetazoa" id="tetur11g02110.1"/>
    </source>
</evidence>
<dbReference type="OMA" id="KFEQHIQ"/>
<comment type="similarity">
    <text evidence="1">Belongs to the CCDC22 family.</text>
</comment>
<organism evidence="6 7">
    <name type="scientific">Tetranychus urticae</name>
    <name type="common">Two-spotted spider mite</name>
    <dbReference type="NCBI Taxonomy" id="32264"/>
    <lineage>
        <taxon>Eukaryota</taxon>
        <taxon>Metazoa</taxon>
        <taxon>Ecdysozoa</taxon>
        <taxon>Arthropoda</taxon>
        <taxon>Chelicerata</taxon>
        <taxon>Arachnida</taxon>
        <taxon>Acari</taxon>
        <taxon>Acariformes</taxon>
        <taxon>Trombidiformes</taxon>
        <taxon>Prostigmata</taxon>
        <taxon>Eleutherengona</taxon>
        <taxon>Raphignathae</taxon>
        <taxon>Tetranychoidea</taxon>
        <taxon>Tetranychidae</taxon>
        <taxon>Tetranychus</taxon>
    </lineage>
</organism>
<dbReference type="HOGENOM" id="CLU_024231_1_0_1"/>
<proteinExistence type="inferred from homology"/>
<dbReference type="GO" id="GO:2000060">
    <property type="term" value="P:positive regulation of ubiquitin-dependent protein catabolic process"/>
    <property type="evidence" value="ECO:0007669"/>
    <property type="project" value="TreeGrafter"/>
</dbReference>
<evidence type="ECO:0000313" key="7">
    <source>
        <dbReference type="Proteomes" id="UP000015104"/>
    </source>
</evidence>
<dbReference type="eggNOG" id="KOG1937">
    <property type="taxonomic scope" value="Eukaryota"/>
</dbReference>
<dbReference type="AlphaFoldDB" id="T1KGV1"/>
<keyword evidence="7" id="KW-1185">Reference proteome</keyword>
<evidence type="ECO:0000259" key="4">
    <source>
        <dbReference type="Pfam" id="PF05667"/>
    </source>
</evidence>
<dbReference type="InterPro" id="IPR048348">
    <property type="entry name" value="CCDC22_CC"/>
</dbReference>
<feature type="coiled-coil region" evidence="3">
    <location>
        <begin position="268"/>
        <end position="295"/>
    </location>
</feature>
<feature type="domain" description="CCDC22 coiled-coil" evidence="4">
    <location>
        <begin position="205"/>
        <end position="522"/>
    </location>
</feature>
<feature type="domain" description="CCDC22 N-terminal" evidence="5">
    <location>
        <begin position="1"/>
        <end position="109"/>
    </location>
</feature>
<feature type="coiled-coil region" evidence="3">
    <location>
        <begin position="377"/>
        <end position="436"/>
    </location>
</feature>
<dbReference type="PANTHER" id="PTHR15668:SF4">
    <property type="entry name" value="COILED-COIL DOMAIN-CONTAINING PROTEIN 22"/>
    <property type="match status" value="1"/>
</dbReference>
<name>T1KGV1_TETUR</name>
<dbReference type="Proteomes" id="UP000015104">
    <property type="component" value="Unassembled WGS sequence"/>
</dbReference>
<dbReference type="GO" id="GO:0097602">
    <property type="term" value="F:cullin family protein binding"/>
    <property type="evidence" value="ECO:0007669"/>
    <property type="project" value="TreeGrafter"/>
</dbReference>
<dbReference type="EnsemblMetazoa" id="tetur11g02110.1">
    <property type="protein sequence ID" value="tetur11g02110.1"/>
    <property type="gene ID" value="tetur11g02110"/>
</dbReference>
<protein>
    <recommendedName>
        <fullName evidence="2">Coiled-coil domain-containing protein 22 homolog</fullName>
    </recommendedName>
</protein>
<dbReference type="Pfam" id="PF21674">
    <property type="entry name" value="CCDC22_N"/>
    <property type="match status" value="1"/>
</dbReference>
<dbReference type="OrthoDB" id="10266736at2759"/>
<feature type="coiled-coil region" evidence="3">
    <location>
        <begin position="522"/>
        <end position="549"/>
    </location>
</feature>
<accession>T1KGV1</accession>
<evidence type="ECO:0000256" key="2">
    <source>
        <dbReference type="ARBA" id="ARBA00017553"/>
    </source>
</evidence>
<dbReference type="InterPro" id="IPR048349">
    <property type="entry name" value="CCDC22_N"/>
</dbReference>
<keyword evidence="3" id="KW-0175">Coiled coil</keyword>
<dbReference type="STRING" id="32264.T1KGV1"/>
<reference evidence="7" key="1">
    <citation type="submission" date="2011-08" db="EMBL/GenBank/DDBJ databases">
        <authorList>
            <person name="Rombauts S."/>
        </authorList>
    </citation>
    <scope>NUCLEOTIDE SEQUENCE</scope>
    <source>
        <strain evidence="7">London</strain>
    </source>
</reference>
<evidence type="ECO:0000259" key="5">
    <source>
        <dbReference type="Pfam" id="PF21674"/>
    </source>
</evidence>
<dbReference type="KEGG" id="tut:107363899"/>
<evidence type="ECO:0000256" key="3">
    <source>
        <dbReference type="SAM" id="Coils"/>
    </source>
</evidence>